<evidence type="ECO:0000313" key="2">
    <source>
        <dbReference type="Proteomes" id="UP000574133"/>
    </source>
</evidence>
<reference evidence="1 2" key="1">
    <citation type="submission" date="2020-08" db="EMBL/GenBank/DDBJ databases">
        <title>Cohnella phylogeny.</title>
        <authorList>
            <person name="Dunlap C."/>
        </authorList>
    </citation>
    <scope>NUCLEOTIDE SEQUENCE [LARGE SCALE GENOMIC DNA]</scope>
    <source>
        <strain evidence="1 2">DSM 103658</strain>
    </source>
</reference>
<dbReference type="Proteomes" id="UP000574133">
    <property type="component" value="Unassembled WGS sequence"/>
</dbReference>
<comment type="caution">
    <text evidence="1">The sequence shown here is derived from an EMBL/GenBank/DDBJ whole genome shotgun (WGS) entry which is preliminary data.</text>
</comment>
<sequence length="136" mass="16327">MTDQKFDPAVAIDALIEIFTAVPQLYEENDAEVERRDYEHSDLTHVVELLQFGGVQGYKLAMQIKENRLRRREAKDQNFIMKPLYELVKQHQNWLPRLHKIRDEIQKNIRVNQERRYRPRSDNELVRSVIGQINNR</sequence>
<protein>
    <submittedName>
        <fullName evidence="1">Uncharacterized protein</fullName>
    </submittedName>
</protein>
<keyword evidence="2" id="KW-1185">Reference proteome</keyword>
<dbReference type="RefSeq" id="WP_185177248.1">
    <property type="nucleotide sequence ID" value="NZ_CBCSEP010000012.1"/>
</dbReference>
<evidence type="ECO:0000313" key="1">
    <source>
        <dbReference type="EMBL" id="MBB6675941.1"/>
    </source>
</evidence>
<dbReference type="EMBL" id="JACJVN010000007">
    <property type="protein sequence ID" value="MBB6675941.1"/>
    <property type="molecule type" value="Genomic_DNA"/>
</dbReference>
<name>A0A841TBX3_9BACL</name>
<gene>
    <name evidence="1" type="ORF">H4Q31_01220</name>
</gene>
<organism evidence="1 2">
    <name type="scientific">Cohnella lubricantis</name>
    <dbReference type="NCBI Taxonomy" id="2163172"/>
    <lineage>
        <taxon>Bacteria</taxon>
        <taxon>Bacillati</taxon>
        <taxon>Bacillota</taxon>
        <taxon>Bacilli</taxon>
        <taxon>Bacillales</taxon>
        <taxon>Paenibacillaceae</taxon>
        <taxon>Cohnella</taxon>
    </lineage>
</organism>
<dbReference type="AlphaFoldDB" id="A0A841TBX3"/>
<accession>A0A841TBX3</accession>
<proteinExistence type="predicted"/>